<name>A0A1I2C909_9GAMM</name>
<evidence type="ECO:0000313" key="2">
    <source>
        <dbReference type="Proteomes" id="UP000199477"/>
    </source>
</evidence>
<evidence type="ECO:0000313" key="1">
    <source>
        <dbReference type="EMBL" id="SFE64698.1"/>
    </source>
</evidence>
<dbReference type="EMBL" id="FONH01000003">
    <property type="protein sequence ID" value="SFE64698.1"/>
    <property type="molecule type" value="Genomic_DNA"/>
</dbReference>
<organism evidence="1 2">
    <name type="scientific">Dyella marensis</name>
    <dbReference type="NCBI Taxonomy" id="500610"/>
    <lineage>
        <taxon>Bacteria</taxon>
        <taxon>Pseudomonadati</taxon>
        <taxon>Pseudomonadota</taxon>
        <taxon>Gammaproteobacteria</taxon>
        <taxon>Lysobacterales</taxon>
        <taxon>Rhodanobacteraceae</taxon>
        <taxon>Dyella</taxon>
    </lineage>
</organism>
<reference evidence="2" key="1">
    <citation type="submission" date="2016-10" db="EMBL/GenBank/DDBJ databases">
        <authorList>
            <person name="Varghese N."/>
            <person name="Submissions S."/>
        </authorList>
    </citation>
    <scope>NUCLEOTIDE SEQUENCE [LARGE SCALE GENOMIC DNA]</scope>
    <source>
        <strain evidence="2">UNC178MFTsu3.1</strain>
    </source>
</reference>
<gene>
    <name evidence="1" type="ORF">SAMN02799615_01407</name>
</gene>
<proteinExistence type="predicted"/>
<dbReference type="RefSeq" id="WP_026636160.1">
    <property type="nucleotide sequence ID" value="NZ_FONH01000003.1"/>
</dbReference>
<dbReference type="Proteomes" id="UP000199477">
    <property type="component" value="Unassembled WGS sequence"/>
</dbReference>
<accession>A0A1I2C909</accession>
<sequence>MSFHKPPSKWESNKVDWSDPDLKALLDRSVGWTLDNRSGFDAQRVEVHIGWSAGGGRPALLVWERGQALVLETQFPIPKDEKVRIDRMTTAGLRSVWGVVADGRKGTREGDLENNIHVHWVHMQ</sequence>
<protein>
    <submittedName>
        <fullName evidence="1">Uncharacterized protein</fullName>
    </submittedName>
</protein>
<dbReference type="AlphaFoldDB" id="A0A1I2C909"/>
<keyword evidence="2" id="KW-1185">Reference proteome</keyword>